<dbReference type="AlphaFoldDB" id="A0A9D7E0F3"/>
<feature type="compositionally biased region" description="Pro residues" evidence="2">
    <location>
        <begin position="13"/>
        <end position="24"/>
    </location>
</feature>
<name>A0A9D7E0F3_9PROT</name>
<evidence type="ECO:0000256" key="2">
    <source>
        <dbReference type="SAM" id="MobiDB-lite"/>
    </source>
</evidence>
<gene>
    <name evidence="3" type="ORF">IPH26_00905</name>
</gene>
<accession>A0A9D7E0F3</accession>
<proteinExistence type="predicted"/>
<dbReference type="EMBL" id="JADJEV010000001">
    <property type="protein sequence ID" value="MBK6971571.1"/>
    <property type="molecule type" value="Genomic_DNA"/>
</dbReference>
<evidence type="ECO:0000256" key="1">
    <source>
        <dbReference type="SAM" id="Coils"/>
    </source>
</evidence>
<keyword evidence="1" id="KW-0175">Coiled coil</keyword>
<reference evidence="3" key="1">
    <citation type="submission" date="2020-10" db="EMBL/GenBank/DDBJ databases">
        <title>Connecting structure to function with the recovery of over 1000 high-quality activated sludge metagenome-assembled genomes encoding full-length rRNA genes using long-read sequencing.</title>
        <authorList>
            <person name="Singleton C.M."/>
            <person name="Petriglieri F."/>
            <person name="Kristensen J.M."/>
            <person name="Kirkegaard R.H."/>
            <person name="Michaelsen T.Y."/>
            <person name="Andersen M.H."/>
            <person name="Karst S.M."/>
            <person name="Dueholm M.S."/>
            <person name="Nielsen P.H."/>
            <person name="Albertsen M."/>
        </authorList>
    </citation>
    <scope>NUCLEOTIDE SEQUENCE</scope>
    <source>
        <strain evidence="3">Bjer_18-Q3-R1-45_BAT3C.347</strain>
    </source>
</reference>
<dbReference type="Proteomes" id="UP000807785">
    <property type="component" value="Unassembled WGS sequence"/>
</dbReference>
<evidence type="ECO:0000313" key="4">
    <source>
        <dbReference type="Proteomes" id="UP000807785"/>
    </source>
</evidence>
<comment type="caution">
    <text evidence="3">The sequence shown here is derived from an EMBL/GenBank/DDBJ whole genome shotgun (WGS) entry which is preliminary data.</text>
</comment>
<organism evidence="3 4">
    <name type="scientific">Candidatus Methylophosphatis roskildensis</name>
    <dbReference type="NCBI Taxonomy" id="2899263"/>
    <lineage>
        <taxon>Bacteria</taxon>
        <taxon>Pseudomonadati</taxon>
        <taxon>Pseudomonadota</taxon>
        <taxon>Betaproteobacteria</taxon>
        <taxon>Nitrosomonadales</taxon>
        <taxon>Sterolibacteriaceae</taxon>
        <taxon>Candidatus Methylophosphatis</taxon>
    </lineage>
</organism>
<feature type="coiled-coil region" evidence="1">
    <location>
        <begin position="148"/>
        <end position="182"/>
    </location>
</feature>
<sequence length="196" mass="22009">MKPAPVIDGSPTTPTPPPPPPPTPSEIAQNNQEAVDLLGYFQRVAVLPPDDLRKEYTAVNAAFQRDKSDLQRLRLVLLLSVPGASFRDDAKLSGLLETAGSRPGNGDANSPQRQLALLLQKLNGERMRQVREEQKRVELLPRDDAKRVEELNTQNKKLEGQLADEKRRSDELQKKLDALLTIERDLRSRSPQRRPN</sequence>
<protein>
    <submittedName>
        <fullName evidence="3">Uncharacterized protein</fullName>
    </submittedName>
</protein>
<evidence type="ECO:0000313" key="3">
    <source>
        <dbReference type="EMBL" id="MBK6971571.1"/>
    </source>
</evidence>
<feature type="region of interest" description="Disordered" evidence="2">
    <location>
        <begin position="1"/>
        <end position="28"/>
    </location>
</feature>